<evidence type="ECO:0000259" key="15">
    <source>
        <dbReference type="PROSITE" id="PS50851"/>
    </source>
</evidence>
<protein>
    <recommendedName>
        <fullName evidence="3">Chemotaxis protein CheA</fullName>
        <ecNumber evidence="2">2.7.13.3</ecNumber>
    </recommendedName>
</protein>
<evidence type="ECO:0000256" key="8">
    <source>
        <dbReference type="ARBA" id="ARBA00022777"/>
    </source>
</evidence>
<dbReference type="InterPro" id="IPR004105">
    <property type="entry name" value="CheA-like_dim"/>
</dbReference>
<dbReference type="InterPro" id="IPR036097">
    <property type="entry name" value="HisK_dim/P_sf"/>
</dbReference>
<dbReference type="PROSITE" id="PS50109">
    <property type="entry name" value="HIS_KIN"/>
    <property type="match status" value="1"/>
</dbReference>
<dbReference type="Pfam" id="PF01584">
    <property type="entry name" value="CheW"/>
    <property type="match status" value="1"/>
</dbReference>
<dbReference type="AlphaFoldDB" id="A0A2S4K1N7"/>
<evidence type="ECO:0000256" key="1">
    <source>
        <dbReference type="ARBA" id="ARBA00000085"/>
    </source>
</evidence>
<dbReference type="InterPro" id="IPR003594">
    <property type="entry name" value="HATPase_dom"/>
</dbReference>
<evidence type="ECO:0000259" key="16">
    <source>
        <dbReference type="PROSITE" id="PS50894"/>
    </source>
</evidence>
<dbReference type="InterPro" id="IPR036641">
    <property type="entry name" value="HPT_dom_sf"/>
</dbReference>
<dbReference type="SUPFAM" id="SSF47384">
    <property type="entry name" value="Homodimeric domain of signal transducing histidine kinase"/>
    <property type="match status" value="1"/>
</dbReference>
<evidence type="ECO:0000256" key="6">
    <source>
        <dbReference type="ARBA" id="ARBA00022679"/>
    </source>
</evidence>
<dbReference type="SMART" id="SM01231">
    <property type="entry name" value="H-kinase_dim"/>
    <property type="match status" value="1"/>
</dbReference>
<keyword evidence="9" id="KW-0067">ATP-binding</keyword>
<keyword evidence="4" id="KW-0145">Chemotaxis</keyword>
<dbReference type="Pfam" id="PF02895">
    <property type="entry name" value="H-kinase_dim"/>
    <property type="match status" value="1"/>
</dbReference>
<evidence type="ECO:0000256" key="11">
    <source>
        <dbReference type="ARBA" id="ARBA00035100"/>
    </source>
</evidence>
<feature type="domain" description="Histidine kinase" evidence="14">
    <location>
        <begin position="349"/>
        <end position="593"/>
    </location>
</feature>
<dbReference type="Gene3D" id="1.10.287.560">
    <property type="entry name" value="Histidine kinase CheA-like, homodimeric domain"/>
    <property type="match status" value="1"/>
</dbReference>
<feature type="domain" description="CheW-like" evidence="15">
    <location>
        <begin position="595"/>
        <end position="724"/>
    </location>
</feature>
<sequence>MIDGFQESFRTEARELLNGLEQSLLELEQNPDDTENIAAVFRVMHTIKGSAGMFGFDSISAFAHHLESSLQEVRDGRVPVTEDLVDATLHCRDHILFMLDQPDDPSAGERSRELQDQLAVIVSRSAKDSPSPDGASAGTGPDQTAHPPESGETVLAQEPLPTDAPRESSVARDPSGSGAPETWFIRFAPHREIMKNGTNPLLLLEELQELGSCTVVAHTGKITSLEAVENLDCLVSWDVFLTTTASEASIREIFLFVDDSSTISVKKFDSIDLSDESGEYKRLGQILVDRGVVGAQVVEEALAGQKKLGEVLLEHGVDSDEINSALREQEHARKTRERGTPEGTTSSIRVQSEKLDDLVDLVGELVTLQARLTQVSQDDQVDQTSLETIAETFERLIGSLRDHTMSIRMLPVASIFSRFRRLVRDLSRDLGKDVELVTSGGETELDKSVLERLQDPLVHVIRNSIDHGIEAPSVRTAAGKPAVGKIALRARHVGASVEIRVEDDGQGLDRERILSIARERGIISPGVSPDDQEVCDLVFQPGFSTAQEVTTVSGRGVGMDVVRREMDAIGGTVGFDPSATRGTALVMTIPLTLAIIDGLLIRIGAERFVIPLANVEECIEYQRNGSDEKDTVHNRGELLPLVNLRKIFRVSGKRPAIEQAVVVMTGVGRIGFIVDQVIGEHQTVIKNLGHLYRSIEAVSGATILGDGTVALILDIQRLSGQISHAGSLAE</sequence>
<feature type="region of interest" description="Disordered" evidence="13">
    <location>
        <begin position="123"/>
        <end position="155"/>
    </location>
</feature>
<dbReference type="Gene3D" id="1.20.120.160">
    <property type="entry name" value="HPT domain"/>
    <property type="match status" value="1"/>
</dbReference>
<comment type="caution">
    <text evidence="17">The sequence shown here is derived from an EMBL/GenBank/DDBJ whole genome shotgun (WGS) entry which is preliminary data.</text>
</comment>
<feature type="modified residue" description="Phosphohistidine" evidence="12">
    <location>
        <position position="45"/>
    </location>
</feature>
<comment type="catalytic activity">
    <reaction evidence="1">
        <text>ATP + protein L-histidine = ADP + protein N-phospho-L-histidine.</text>
        <dbReference type="EC" id="2.7.13.3"/>
    </reaction>
</comment>
<dbReference type="InterPro" id="IPR002545">
    <property type="entry name" value="CheW-lke_dom"/>
</dbReference>
<evidence type="ECO:0000256" key="3">
    <source>
        <dbReference type="ARBA" id="ARBA00021495"/>
    </source>
</evidence>
<name>A0A2S4K1N7_9SPIO</name>
<dbReference type="EC" id="2.7.13.3" evidence="2"/>
<dbReference type="SUPFAM" id="SSF47226">
    <property type="entry name" value="Histidine-containing phosphotransfer domain, HPT domain"/>
    <property type="match status" value="1"/>
</dbReference>
<dbReference type="InterPro" id="IPR004358">
    <property type="entry name" value="Sig_transdc_His_kin-like_C"/>
</dbReference>
<dbReference type="SMART" id="SM00260">
    <property type="entry name" value="CheW"/>
    <property type="match status" value="1"/>
</dbReference>
<evidence type="ECO:0000313" key="17">
    <source>
        <dbReference type="EMBL" id="POR05678.1"/>
    </source>
</evidence>
<dbReference type="InterPro" id="IPR008207">
    <property type="entry name" value="Sig_transdc_His_kin_Hpt_dom"/>
</dbReference>
<dbReference type="GO" id="GO:0005524">
    <property type="term" value="F:ATP binding"/>
    <property type="evidence" value="ECO:0007669"/>
    <property type="project" value="UniProtKB-KW"/>
</dbReference>
<dbReference type="SUPFAM" id="SSF55874">
    <property type="entry name" value="ATPase domain of HSP90 chaperone/DNA topoisomerase II/histidine kinase"/>
    <property type="match status" value="1"/>
</dbReference>
<dbReference type="GO" id="GO:0005737">
    <property type="term" value="C:cytoplasm"/>
    <property type="evidence" value="ECO:0007669"/>
    <property type="project" value="InterPro"/>
</dbReference>
<feature type="region of interest" description="Disordered" evidence="13">
    <location>
        <begin position="327"/>
        <end position="346"/>
    </location>
</feature>
<dbReference type="Pfam" id="PF02518">
    <property type="entry name" value="HATPase_c"/>
    <property type="match status" value="1"/>
</dbReference>
<keyword evidence="8" id="KW-0418">Kinase</keyword>
<keyword evidence="7" id="KW-0547">Nucleotide-binding</keyword>
<evidence type="ECO:0000256" key="5">
    <source>
        <dbReference type="ARBA" id="ARBA00022553"/>
    </source>
</evidence>
<keyword evidence="6" id="KW-0808">Transferase</keyword>
<dbReference type="InterPro" id="IPR037006">
    <property type="entry name" value="CheA-like_homodim_sf"/>
</dbReference>
<evidence type="ECO:0000256" key="13">
    <source>
        <dbReference type="SAM" id="MobiDB-lite"/>
    </source>
</evidence>
<dbReference type="GO" id="GO:0000155">
    <property type="term" value="F:phosphorelay sensor kinase activity"/>
    <property type="evidence" value="ECO:0007669"/>
    <property type="project" value="InterPro"/>
</dbReference>
<dbReference type="SMART" id="SM00073">
    <property type="entry name" value="HPT"/>
    <property type="match status" value="1"/>
</dbReference>
<dbReference type="Proteomes" id="UP000237350">
    <property type="component" value="Unassembled WGS sequence"/>
</dbReference>
<dbReference type="SMART" id="SM00387">
    <property type="entry name" value="HATPase_c"/>
    <property type="match status" value="1"/>
</dbReference>
<feature type="domain" description="HPt" evidence="16">
    <location>
        <begin position="1"/>
        <end position="102"/>
    </location>
</feature>
<dbReference type="Pfam" id="PF01627">
    <property type="entry name" value="Hpt"/>
    <property type="match status" value="1"/>
</dbReference>
<dbReference type="Gene3D" id="3.30.565.10">
    <property type="entry name" value="Histidine kinase-like ATPase, C-terminal domain"/>
    <property type="match status" value="1"/>
</dbReference>
<dbReference type="PANTHER" id="PTHR43395">
    <property type="entry name" value="SENSOR HISTIDINE KINASE CHEA"/>
    <property type="match status" value="1"/>
</dbReference>
<reference evidence="18" key="1">
    <citation type="submission" date="2015-12" db="EMBL/GenBank/DDBJ databases">
        <authorList>
            <person name="Lodha T.D."/>
            <person name="Chintalapati S."/>
            <person name="Chintalapati V.R."/>
            <person name="Sravanthi T."/>
        </authorList>
    </citation>
    <scope>NUCLEOTIDE SEQUENCE [LARGE SCALE GENOMIC DNA]</scope>
    <source>
        <strain evidence="18">JC133</strain>
    </source>
</reference>
<evidence type="ECO:0000256" key="12">
    <source>
        <dbReference type="PROSITE-ProRule" id="PRU00110"/>
    </source>
</evidence>
<keyword evidence="18" id="KW-1185">Reference proteome</keyword>
<feature type="compositionally biased region" description="Basic and acidic residues" evidence="13">
    <location>
        <begin position="327"/>
        <end position="340"/>
    </location>
</feature>
<gene>
    <name evidence="17" type="ORF">AU468_00450</name>
</gene>
<dbReference type="CDD" id="cd00088">
    <property type="entry name" value="HPT"/>
    <property type="match status" value="1"/>
</dbReference>
<keyword evidence="10" id="KW-0902">Two-component regulatory system</keyword>
<evidence type="ECO:0000313" key="18">
    <source>
        <dbReference type="Proteomes" id="UP000237350"/>
    </source>
</evidence>
<dbReference type="EMBL" id="LPWH01000001">
    <property type="protein sequence ID" value="POR05678.1"/>
    <property type="molecule type" value="Genomic_DNA"/>
</dbReference>
<accession>A0A2S4K1N7</accession>
<evidence type="ECO:0000259" key="14">
    <source>
        <dbReference type="PROSITE" id="PS50109"/>
    </source>
</evidence>
<dbReference type="InterPro" id="IPR051315">
    <property type="entry name" value="Bact_Chemotaxis_CheA"/>
</dbReference>
<dbReference type="PANTHER" id="PTHR43395:SF10">
    <property type="entry name" value="CHEMOTAXIS PROTEIN CHEA"/>
    <property type="match status" value="1"/>
</dbReference>
<proteinExistence type="predicted"/>
<dbReference type="InterPro" id="IPR005467">
    <property type="entry name" value="His_kinase_dom"/>
</dbReference>
<dbReference type="Gene3D" id="2.30.30.40">
    <property type="entry name" value="SH3 Domains"/>
    <property type="match status" value="1"/>
</dbReference>
<evidence type="ECO:0000256" key="10">
    <source>
        <dbReference type="ARBA" id="ARBA00023012"/>
    </source>
</evidence>
<dbReference type="InterPro" id="IPR036890">
    <property type="entry name" value="HATPase_C_sf"/>
</dbReference>
<dbReference type="PROSITE" id="PS50851">
    <property type="entry name" value="CHEW"/>
    <property type="match status" value="1"/>
</dbReference>
<evidence type="ECO:0000256" key="9">
    <source>
        <dbReference type="ARBA" id="ARBA00022840"/>
    </source>
</evidence>
<dbReference type="GO" id="GO:0006935">
    <property type="term" value="P:chemotaxis"/>
    <property type="evidence" value="ECO:0007669"/>
    <property type="project" value="UniProtKB-KW"/>
</dbReference>
<evidence type="ECO:0000256" key="7">
    <source>
        <dbReference type="ARBA" id="ARBA00022741"/>
    </source>
</evidence>
<dbReference type="FunFam" id="3.30.565.10:FF:000016">
    <property type="entry name" value="Chemotaxis protein CheA, putative"/>
    <property type="match status" value="1"/>
</dbReference>
<dbReference type="CDD" id="cd00731">
    <property type="entry name" value="CheA_reg"/>
    <property type="match status" value="1"/>
</dbReference>
<dbReference type="PROSITE" id="PS50894">
    <property type="entry name" value="HPT"/>
    <property type="match status" value="1"/>
</dbReference>
<evidence type="ECO:0000256" key="4">
    <source>
        <dbReference type="ARBA" id="ARBA00022500"/>
    </source>
</evidence>
<keyword evidence="5 12" id="KW-0597">Phosphoprotein</keyword>
<dbReference type="SUPFAM" id="SSF50341">
    <property type="entry name" value="CheW-like"/>
    <property type="match status" value="1"/>
</dbReference>
<dbReference type="InterPro" id="IPR036061">
    <property type="entry name" value="CheW-like_dom_sf"/>
</dbReference>
<organism evidence="17 18">
    <name type="scientific">Alkalispirochaeta sphaeroplastigenens</name>
    <dbReference type="NCBI Taxonomy" id="1187066"/>
    <lineage>
        <taxon>Bacteria</taxon>
        <taxon>Pseudomonadati</taxon>
        <taxon>Spirochaetota</taxon>
        <taxon>Spirochaetia</taxon>
        <taxon>Spirochaetales</taxon>
        <taxon>Spirochaetaceae</taxon>
        <taxon>Alkalispirochaeta</taxon>
    </lineage>
</organism>
<dbReference type="RefSeq" id="WP_219812023.1">
    <property type="nucleotide sequence ID" value="NZ_LPWH01000001.1"/>
</dbReference>
<dbReference type="PRINTS" id="PR00344">
    <property type="entry name" value="BCTRLSENSOR"/>
</dbReference>
<evidence type="ECO:0000256" key="2">
    <source>
        <dbReference type="ARBA" id="ARBA00012438"/>
    </source>
</evidence>
<comment type="function">
    <text evidence="11">Involved in the transmission of sensory signals from the chemoreceptors to the flagellar motors. CheA is autophosphorylated; it can transfer its phosphate group to either CheB or CheY.</text>
</comment>